<reference evidence="6" key="1">
    <citation type="submission" date="2023-06" db="EMBL/GenBank/DDBJ databases">
        <title>Genome-scale phylogeny and comparative genomics of the fungal order Sordariales.</title>
        <authorList>
            <consortium name="Lawrence Berkeley National Laboratory"/>
            <person name="Hensen N."/>
            <person name="Bonometti L."/>
            <person name="Westerberg I."/>
            <person name="Brannstrom I.O."/>
            <person name="Guillou S."/>
            <person name="Cros-Aarteil S."/>
            <person name="Calhoun S."/>
            <person name="Haridas S."/>
            <person name="Kuo A."/>
            <person name="Mondo S."/>
            <person name="Pangilinan J."/>
            <person name="Riley R."/>
            <person name="Labutti K."/>
            <person name="Andreopoulos B."/>
            <person name="Lipzen A."/>
            <person name="Chen C."/>
            <person name="Yanf M."/>
            <person name="Daum C."/>
            <person name="Ng V."/>
            <person name="Clum A."/>
            <person name="Steindorff A."/>
            <person name="Ohm R."/>
            <person name="Martin F."/>
            <person name="Silar P."/>
            <person name="Natvig D."/>
            <person name="Lalanne C."/>
            <person name="Gautier V."/>
            <person name="Ament-Velasquez S.L."/>
            <person name="Kruys A."/>
            <person name="Hutchinson M.I."/>
            <person name="Powell A.J."/>
            <person name="Barry K."/>
            <person name="Miller A.N."/>
            <person name="Grigoriev I.V."/>
            <person name="Debuchy R."/>
            <person name="Gladieux P."/>
            <person name="Thoren M.H."/>
            <person name="Johannesson H."/>
        </authorList>
    </citation>
    <scope>NUCLEOTIDE SEQUENCE</scope>
    <source>
        <strain evidence="6">SMH4607-1</strain>
    </source>
</reference>
<comment type="caution">
    <text evidence="6">The sequence shown here is derived from an EMBL/GenBank/DDBJ whole genome shotgun (WGS) entry which is preliminary data.</text>
</comment>
<dbReference type="EMBL" id="JAUKUA010000004">
    <property type="protein sequence ID" value="KAK0715320.1"/>
    <property type="molecule type" value="Genomic_DNA"/>
</dbReference>
<keyword evidence="2 3" id="KW-0040">ANK repeat</keyword>
<feature type="repeat" description="ANK" evidence="3">
    <location>
        <begin position="1227"/>
        <end position="1259"/>
    </location>
</feature>
<feature type="repeat" description="ANK" evidence="3">
    <location>
        <begin position="879"/>
        <end position="907"/>
    </location>
</feature>
<feature type="compositionally biased region" description="Polar residues" evidence="4">
    <location>
        <begin position="1422"/>
        <end position="1445"/>
    </location>
</feature>
<dbReference type="SUPFAM" id="SSF48403">
    <property type="entry name" value="Ankyrin repeat"/>
    <property type="match status" value="2"/>
</dbReference>
<name>A0AA40AG94_9PEZI</name>
<dbReference type="PANTHER" id="PTHR24198:SF165">
    <property type="entry name" value="ANKYRIN REPEAT-CONTAINING PROTEIN-RELATED"/>
    <property type="match status" value="1"/>
</dbReference>
<dbReference type="InterPro" id="IPR029058">
    <property type="entry name" value="AB_hydrolase_fold"/>
</dbReference>
<dbReference type="PROSITE" id="PS50297">
    <property type="entry name" value="ANK_REP_REGION"/>
    <property type="match status" value="3"/>
</dbReference>
<dbReference type="SUPFAM" id="SSF53474">
    <property type="entry name" value="alpha/beta-Hydrolases"/>
    <property type="match status" value="1"/>
</dbReference>
<feature type="repeat" description="ANK" evidence="3">
    <location>
        <begin position="1163"/>
        <end position="1192"/>
    </location>
</feature>
<dbReference type="PANTHER" id="PTHR24198">
    <property type="entry name" value="ANKYRIN REPEAT AND PROTEIN KINASE DOMAIN-CONTAINING PROTEIN"/>
    <property type="match status" value="1"/>
</dbReference>
<dbReference type="PRINTS" id="PR01415">
    <property type="entry name" value="ANKYRIN"/>
</dbReference>
<dbReference type="Gene3D" id="3.40.50.1820">
    <property type="entry name" value="alpha/beta hydrolase"/>
    <property type="match status" value="1"/>
</dbReference>
<dbReference type="GO" id="GO:0005737">
    <property type="term" value="C:cytoplasm"/>
    <property type="evidence" value="ECO:0007669"/>
    <property type="project" value="TreeGrafter"/>
</dbReference>
<keyword evidence="7" id="KW-1185">Reference proteome</keyword>
<keyword evidence="1" id="KW-0677">Repeat</keyword>
<evidence type="ECO:0000256" key="2">
    <source>
        <dbReference type="ARBA" id="ARBA00023043"/>
    </source>
</evidence>
<evidence type="ECO:0000313" key="7">
    <source>
        <dbReference type="Proteomes" id="UP001172102"/>
    </source>
</evidence>
<evidence type="ECO:0000259" key="5">
    <source>
        <dbReference type="Pfam" id="PF24883"/>
    </source>
</evidence>
<evidence type="ECO:0000256" key="4">
    <source>
        <dbReference type="SAM" id="MobiDB-lite"/>
    </source>
</evidence>
<dbReference type="InterPro" id="IPR056884">
    <property type="entry name" value="NPHP3-like_N"/>
</dbReference>
<dbReference type="Proteomes" id="UP001172102">
    <property type="component" value="Unassembled WGS sequence"/>
</dbReference>
<dbReference type="InterPro" id="IPR002110">
    <property type="entry name" value="Ankyrin_rpt"/>
</dbReference>
<dbReference type="Gene3D" id="1.25.40.20">
    <property type="entry name" value="Ankyrin repeat-containing domain"/>
    <property type="match status" value="3"/>
</dbReference>
<dbReference type="Pfam" id="PF24883">
    <property type="entry name" value="NPHP3_N"/>
    <property type="match status" value="1"/>
</dbReference>
<evidence type="ECO:0000256" key="1">
    <source>
        <dbReference type="ARBA" id="ARBA00022737"/>
    </source>
</evidence>
<proteinExistence type="predicted"/>
<feature type="repeat" description="ANK" evidence="3">
    <location>
        <begin position="1329"/>
        <end position="1361"/>
    </location>
</feature>
<sequence length="1457" mass="158968">MATETLSCGIEVLWEPPPPAEISIDIVAVPGLGAHPKRCWTSDWNETSSEFNWLSDENGLRWAVGGNVRILLFSEVSIRNGPTMDSLGDRLLNALQDARSGPNGAHNRPVVFIGHSTGGLIVANAIVRARVDRVPFPGLLEAICGAVFLGTPFQGFPASKLVVGLDAETRETVRRVESPLLGLMFPNIGHCALSALVGKFFAAAEQGNAKMELFGFYEELETDFSQLVPRAMGDSWARSVAADSNCRMIPGRGGDYLSARAGYSSISILRDHSNLIKFANCHDPVLEVILTPIRRVIETALEKGRQRFGAAKIVDEDSAGAVLHALQGVAVEEHYQKMNEKVGLPSGAPWIWNSEDFTHWLDVGQDTQPMRILGISGMGGRGKGAAAIAAIDKIRQSHTPFLLAYFFCGSMPHGRLRVESLLKSLLHQLIAQQRPLYRYATQFTDRYHLAKPPTESTKLHSPFPEAACTFENLSLALRRILEDETVGPVYFVIHGIDRLHGGGKATERLMRHLGELAAENNSEPRGGEKRMCTAKVRWLLITTTQNKYVAPKKGAKTQATRWVDLNNCKFDPVVMTRLRAYASQKVSALASEKGYDKAFSYFVSSLMAKEANALNSGTDWIDIVNVYLREILDLEKTPHVRHRLKKMVQNMAEPFVAKWNRLLDSTDVQFVEDAKEMFRALVICKRSPKPKELAVLAGLSTSPERVWCLLARCKELLIQREDDGAVVFVPGKNVELPMKNRAADLLELHDDGQKRQHGVLAWRCFADLKDTPCQYSIEHWVDHASDATEDFAEAISCEDDFWGKHSGIRERWLNEYEHFFSLTSGVAYPGSYITAKGSTGLHTATAVGHASLVAALIERSRGAFDSVEVECEVNTRNGNHHTPLHLAAYQGRIDLMRLLIKSKANVNDGMEDGFMTPLAMAAISGHEESVEWLLKHGASVDAVSSDQGPAIHCAIRSGNIEAVKTLITSNQAHAWMDGKWNPAGDQSLHLQPLVLAARFSDPQTIRLLLGYSLDHMQMGEYLAVFSQASKAGRGDVMNLLLQTPITQNARSPELGKCTPVFQEGLDSVVRVEKWGCLDVFLKRELVWKGVKWDDAIVAIAGSAAEPSDALERIGKAVGTDIRQETLAEALQAATLGGKTRTVQVLLETFKVAPDARTEPWKPTALAIAAQNGATELVCLLLKHGADVDAPFSWPLQAAAAEGHLEILGHLIAKGAKLSRQVDDRRFPWNTALQAASERGHHDAAERLLRAGADPNGGGRENGFCYIAAAAYLGHKEVVRVLLMYDAKTKVVDAEFGGSPLIGGAGVLPLDLMRQLLAGGADVNAADILYGDTALIRSALARRPDTVKELLEHGADVAHVNKRGVNALQAAREGGDAECLRLLVDRVSLLISDTKRPANPASAALVNQDVASADLSEADETTTDGGCQTPDFTDQSDSDATVSVSGSQRSFDIHEVAL</sequence>
<dbReference type="Pfam" id="PF12796">
    <property type="entry name" value="Ank_2"/>
    <property type="match status" value="4"/>
</dbReference>
<dbReference type="SMART" id="SM00248">
    <property type="entry name" value="ANK"/>
    <property type="match status" value="12"/>
</dbReference>
<organism evidence="6 7">
    <name type="scientific">Lasiosphaeris hirsuta</name>
    <dbReference type="NCBI Taxonomy" id="260670"/>
    <lineage>
        <taxon>Eukaryota</taxon>
        <taxon>Fungi</taxon>
        <taxon>Dikarya</taxon>
        <taxon>Ascomycota</taxon>
        <taxon>Pezizomycotina</taxon>
        <taxon>Sordariomycetes</taxon>
        <taxon>Sordariomycetidae</taxon>
        <taxon>Sordariales</taxon>
        <taxon>Lasiosphaeriaceae</taxon>
        <taxon>Lasiosphaeris</taxon>
    </lineage>
</organism>
<dbReference type="InterPro" id="IPR036770">
    <property type="entry name" value="Ankyrin_rpt-contain_sf"/>
</dbReference>
<feature type="domain" description="Nephrocystin 3-like N-terminal" evidence="5">
    <location>
        <begin position="350"/>
        <end position="520"/>
    </location>
</feature>
<gene>
    <name evidence="6" type="ORF">B0H67DRAFT_645088</name>
</gene>
<evidence type="ECO:0000256" key="3">
    <source>
        <dbReference type="PROSITE-ProRule" id="PRU00023"/>
    </source>
</evidence>
<dbReference type="PROSITE" id="PS50088">
    <property type="entry name" value="ANK_REPEAT"/>
    <property type="match status" value="5"/>
</dbReference>
<evidence type="ECO:0000313" key="6">
    <source>
        <dbReference type="EMBL" id="KAK0715320.1"/>
    </source>
</evidence>
<feature type="region of interest" description="Disordered" evidence="4">
    <location>
        <begin position="1414"/>
        <end position="1445"/>
    </location>
</feature>
<accession>A0AA40AG94</accession>
<dbReference type="Pfam" id="PF13637">
    <property type="entry name" value="Ank_4"/>
    <property type="match status" value="1"/>
</dbReference>
<protein>
    <submittedName>
        <fullName evidence="6">Ankyrin repeat-containing domain protein</fullName>
    </submittedName>
</protein>
<feature type="repeat" description="ANK" evidence="3">
    <location>
        <begin position="913"/>
        <end position="945"/>
    </location>
</feature>